<proteinExistence type="predicted"/>
<comment type="caution">
    <text evidence="2">The sequence shown here is derived from an EMBL/GenBank/DDBJ whole genome shotgun (WGS) entry which is preliminary data.</text>
</comment>
<evidence type="ECO:0000313" key="2">
    <source>
        <dbReference type="EMBL" id="TVU11542.1"/>
    </source>
</evidence>
<gene>
    <name evidence="2" type="ORF">EJB05_45135</name>
</gene>
<evidence type="ECO:0000256" key="1">
    <source>
        <dbReference type="SAM" id="MobiDB-lite"/>
    </source>
</evidence>
<accession>A0A5J9TJT4</accession>
<dbReference type="EMBL" id="RWGY01000039">
    <property type="protein sequence ID" value="TVU11542.1"/>
    <property type="molecule type" value="Genomic_DNA"/>
</dbReference>
<dbReference type="AlphaFoldDB" id="A0A5J9TJT4"/>
<protein>
    <submittedName>
        <fullName evidence="2">Uncharacterized protein</fullName>
    </submittedName>
</protein>
<organism evidence="2 3">
    <name type="scientific">Eragrostis curvula</name>
    <name type="common">weeping love grass</name>
    <dbReference type="NCBI Taxonomy" id="38414"/>
    <lineage>
        <taxon>Eukaryota</taxon>
        <taxon>Viridiplantae</taxon>
        <taxon>Streptophyta</taxon>
        <taxon>Embryophyta</taxon>
        <taxon>Tracheophyta</taxon>
        <taxon>Spermatophyta</taxon>
        <taxon>Magnoliopsida</taxon>
        <taxon>Liliopsida</taxon>
        <taxon>Poales</taxon>
        <taxon>Poaceae</taxon>
        <taxon>PACMAD clade</taxon>
        <taxon>Chloridoideae</taxon>
        <taxon>Eragrostideae</taxon>
        <taxon>Eragrostidinae</taxon>
        <taxon>Eragrostis</taxon>
    </lineage>
</organism>
<feature type="non-terminal residue" evidence="2">
    <location>
        <position position="1"/>
    </location>
</feature>
<sequence>MGPTSLPNRQEAQSAASPPKVAKHHRPLPRSPAACPSQIWPERTPWQPPCLVPRRAKPFTQGADPIEDGSSSWIGVRLFMQDQDMMNGIHRRPAILSLCQGMKNIIRPIRKDDIFPR</sequence>
<feature type="compositionally biased region" description="Polar residues" evidence="1">
    <location>
        <begin position="1"/>
        <end position="16"/>
    </location>
</feature>
<dbReference type="Gramene" id="TVU11542">
    <property type="protein sequence ID" value="TVU11542"/>
    <property type="gene ID" value="EJB05_45135"/>
</dbReference>
<keyword evidence="3" id="KW-1185">Reference proteome</keyword>
<dbReference type="Proteomes" id="UP000324897">
    <property type="component" value="Chromosome 3"/>
</dbReference>
<evidence type="ECO:0000313" key="3">
    <source>
        <dbReference type="Proteomes" id="UP000324897"/>
    </source>
</evidence>
<name>A0A5J9TJT4_9POAL</name>
<feature type="region of interest" description="Disordered" evidence="1">
    <location>
        <begin position="1"/>
        <end position="47"/>
    </location>
</feature>
<reference evidence="2 3" key="1">
    <citation type="journal article" date="2019" name="Sci. Rep.">
        <title>A high-quality genome of Eragrostis curvula grass provides insights into Poaceae evolution and supports new strategies to enhance forage quality.</title>
        <authorList>
            <person name="Carballo J."/>
            <person name="Santos B.A.C.M."/>
            <person name="Zappacosta D."/>
            <person name="Garbus I."/>
            <person name="Selva J.P."/>
            <person name="Gallo C.A."/>
            <person name="Diaz A."/>
            <person name="Albertini E."/>
            <person name="Caccamo M."/>
            <person name="Echenique V."/>
        </authorList>
    </citation>
    <scope>NUCLEOTIDE SEQUENCE [LARGE SCALE GENOMIC DNA]</scope>
    <source>
        <strain evidence="3">cv. Victoria</strain>
        <tissue evidence="2">Leaf</tissue>
    </source>
</reference>